<organism evidence="1 2">
    <name type="scientific">Penicillium cf. griseofulvum</name>
    <dbReference type="NCBI Taxonomy" id="2972120"/>
    <lineage>
        <taxon>Eukaryota</taxon>
        <taxon>Fungi</taxon>
        <taxon>Dikarya</taxon>
        <taxon>Ascomycota</taxon>
        <taxon>Pezizomycotina</taxon>
        <taxon>Eurotiomycetes</taxon>
        <taxon>Eurotiomycetidae</taxon>
        <taxon>Eurotiales</taxon>
        <taxon>Aspergillaceae</taxon>
        <taxon>Penicillium</taxon>
    </lineage>
</organism>
<dbReference type="EMBL" id="JAPQKP010000004">
    <property type="protein sequence ID" value="KAJ5194330.1"/>
    <property type="molecule type" value="Genomic_DNA"/>
</dbReference>
<dbReference type="Proteomes" id="UP001150879">
    <property type="component" value="Unassembled WGS sequence"/>
</dbReference>
<name>A0A9W9JCD4_9EURO</name>
<comment type="caution">
    <text evidence="1">The sequence shown here is derived from an EMBL/GenBank/DDBJ whole genome shotgun (WGS) entry which is preliminary data.</text>
</comment>
<reference evidence="1" key="2">
    <citation type="journal article" date="2023" name="IMA Fungus">
        <title>Comparative genomic study of the Penicillium genus elucidates a diverse pangenome and 15 lateral gene transfer events.</title>
        <authorList>
            <person name="Petersen C."/>
            <person name="Sorensen T."/>
            <person name="Nielsen M.R."/>
            <person name="Sondergaard T.E."/>
            <person name="Sorensen J.L."/>
            <person name="Fitzpatrick D.A."/>
            <person name="Frisvad J.C."/>
            <person name="Nielsen K.L."/>
        </authorList>
    </citation>
    <scope>NUCLEOTIDE SEQUENCE</scope>
    <source>
        <strain evidence="1">IBT 16849</strain>
    </source>
</reference>
<sequence>MKIRYVWWDWMCVPQRVPQGTASELREKLLTAKGEEVGKQMAIYKGAKKSIVWLHLTNWGKNSPIEKLLKNQLPKKELPEYLNAVNALLSELQQAEPWLTSGWTLQEGVLLSETVLLDHGGTTLCDDHFMHNHGQASVLDLTAGLTTFAISIATAFLKLSTMQDGSNQDEIVKFIRASDKNYQFVAQFLSRLLHSGLIAYTKNSPLYILAGKFSRNYGVDKDQCWALLLGALELGNVTPWYTDTPGMDRVKSVFFESLLKKHQWSILLVAGASADNQKLARLP</sequence>
<dbReference type="OrthoDB" id="2157530at2759"/>
<evidence type="ECO:0000313" key="1">
    <source>
        <dbReference type="EMBL" id="KAJ5194330.1"/>
    </source>
</evidence>
<gene>
    <name evidence="1" type="ORF">N7472_006796</name>
</gene>
<evidence type="ECO:0000313" key="2">
    <source>
        <dbReference type="Proteomes" id="UP001150879"/>
    </source>
</evidence>
<dbReference type="AlphaFoldDB" id="A0A9W9JCD4"/>
<proteinExistence type="predicted"/>
<keyword evidence="2" id="KW-1185">Reference proteome</keyword>
<reference evidence="1" key="1">
    <citation type="submission" date="2022-11" db="EMBL/GenBank/DDBJ databases">
        <authorList>
            <person name="Petersen C."/>
        </authorList>
    </citation>
    <scope>NUCLEOTIDE SEQUENCE</scope>
    <source>
        <strain evidence="1">IBT 16849</strain>
    </source>
</reference>
<protein>
    <submittedName>
        <fullName evidence="1">Heterokaryon incompatibility</fullName>
    </submittedName>
</protein>
<accession>A0A9W9JCD4</accession>